<comment type="caution">
    <text evidence="6">The sequence shown here is derived from an EMBL/GenBank/DDBJ whole genome shotgun (WGS) entry which is preliminary data.</text>
</comment>
<comment type="subcellular location">
    <subcellularLocation>
        <location evidence="1">Nucleus</location>
        <location evidence="1">Nucleolus</location>
    </subcellularLocation>
</comment>
<evidence type="ECO:0000256" key="4">
    <source>
        <dbReference type="ARBA" id="ARBA00023242"/>
    </source>
</evidence>
<feature type="compositionally biased region" description="Acidic residues" evidence="5">
    <location>
        <begin position="462"/>
        <end position="484"/>
    </location>
</feature>
<feature type="region of interest" description="Disordered" evidence="5">
    <location>
        <begin position="624"/>
        <end position="647"/>
    </location>
</feature>
<reference evidence="6 7" key="1">
    <citation type="submission" date="2024-07" db="EMBL/GenBank/DDBJ databases">
        <title>Chromosome-level genome assembly of the water stick insect Ranatra chinensis (Heteroptera: Nepidae).</title>
        <authorList>
            <person name="Liu X."/>
        </authorList>
    </citation>
    <scope>NUCLEOTIDE SEQUENCE [LARGE SCALE GENOMIC DNA]</scope>
    <source>
        <strain evidence="6">Cailab_2021Rc</strain>
        <tissue evidence="6">Muscle</tissue>
    </source>
</reference>
<dbReference type="PANTHER" id="PTHR14150">
    <property type="entry name" value="U3 SMALL NUCLEOLAR RNA-ASSOCIATED PROTEIN 14"/>
    <property type="match status" value="1"/>
</dbReference>
<feature type="compositionally biased region" description="Low complexity" evidence="5">
    <location>
        <begin position="1"/>
        <end position="17"/>
    </location>
</feature>
<evidence type="ECO:0000256" key="1">
    <source>
        <dbReference type="ARBA" id="ARBA00004604"/>
    </source>
</evidence>
<keyword evidence="4" id="KW-0539">Nucleus</keyword>
<gene>
    <name evidence="6" type="ORF">AAG570_014146</name>
</gene>
<feature type="compositionally biased region" description="Basic and acidic residues" evidence="5">
    <location>
        <begin position="631"/>
        <end position="643"/>
    </location>
</feature>
<organism evidence="6 7">
    <name type="scientific">Ranatra chinensis</name>
    <dbReference type="NCBI Taxonomy" id="642074"/>
    <lineage>
        <taxon>Eukaryota</taxon>
        <taxon>Metazoa</taxon>
        <taxon>Ecdysozoa</taxon>
        <taxon>Arthropoda</taxon>
        <taxon>Hexapoda</taxon>
        <taxon>Insecta</taxon>
        <taxon>Pterygota</taxon>
        <taxon>Neoptera</taxon>
        <taxon>Paraneoptera</taxon>
        <taxon>Hemiptera</taxon>
        <taxon>Heteroptera</taxon>
        <taxon>Panheteroptera</taxon>
        <taxon>Nepomorpha</taxon>
        <taxon>Nepidae</taxon>
        <taxon>Ranatrinae</taxon>
        <taxon>Ranatra</taxon>
    </lineage>
</organism>
<proteinExistence type="inferred from homology"/>
<feature type="compositionally biased region" description="Acidic residues" evidence="5">
    <location>
        <begin position="367"/>
        <end position="377"/>
    </location>
</feature>
<feature type="region of interest" description="Disordered" evidence="5">
    <location>
        <begin position="357"/>
        <end position="397"/>
    </location>
</feature>
<feature type="region of interest" description="Disordered" evidence="5">
    <location>
        <begin position="1"/>
        <end position="26"/>
    </location>
</feature>
<dbReference type="PANTHER" id="PTHR14150:SF12">
    <property type="entry name" value="U3 SMALL NUCLEOLAR RNA-ASSOCIATED PROTEIN 14 HOMOLOG A"/>
    <property type="match status" value="1"/>
</dbReference>
<evidence type="ECO:0000313" key="7">
    <source>
        <dbReference type="Proteomes" id="UP001558652"/>
    </source>
</evidence>
<dbReference type="AlphaFoldDB" id="A0ABD0XRT7"/>
<feature type="compositionally biased region" description="Basic and acidic residues" evidence="5">
    <location>
        <begin position="425"/>
        <end position="461"/>
    </location>
</feature>
<feature type="compositionally biased region" description="Polar residues" evidence="5">
    <location>
        <begin position="524"/>
        <end position="549"/>
    </location>
</feature>
<dbReference type="Proteomes" id="UP001558652">
    <property type="component" value="Unassembled WGS sequence"/>
</dbReference>
<name>A0ABD0XRT7_9HEMI</name>
<keyword evidence="3" id="KW-0597">Phosphoprotein</keyword>
<dbReference type="Pfam" id="PF04615">
    <property type="entry name" value="Utp14"/>
    <property type="match status" value="2"/>
</dbReference>
<protein>
    <submittedName>
        <fullName evidence="6">Uncharacterized protein</fullName>
    </submittedName>
</protein>
<evidence type="ECO:0000256" key="3">
    <source>
        <dbReference type="ARBA" id="ARBA00022553"/>
    </source>
</evidence>
<accession>A0ABD0XRT7</accession>
<dbReference type="InterPro" id="IPR006709">
    <property type="entry name" value="SSU_processome_Utp14"/>
</dbReference>
<evidence type="ECO:0000256" key="2">
    <source>
        <dbReference type="ARBA" id="ARBA00007774"/>
    </source>
</evidence>
<sequence>MLVGPNEPELNEELPSPSDDEEPVGGLHKKLLTAVSQLYNKQRVVRPQRSEPAVEVSEFHLSSTKTNENDKNITSSFGHIKKKQVVTVGELTQALNKRGGHKTISDRLKLLKTKAKTLPTPVEKIHADKIARVVGYNNLKRHLSRWEALVHKNRAADQIIYPLIKKEDVDIADPNNFLTTFKKPTELELQVAAILDNSAAHQEEKKAGYASATVDHYKSGSVTNGGFFHHVEEELYPLSIEEMVERRKMLARVRAQESYKIAKAARQNKIKSKKYHRILRQERIKEELKAFEALKEKNPEAALEKLEQLERARAEERASLRHRNTGQWAKSRAVRAKYNKEARAELAEQLSKSRELTQKLQINDVSNSEEEEEEDGGEGMLENGSSNPWISNNGKDDSTEMEAFISGYKKFWDEETKKKTTSLDNKSKDTSNSKPSSDRRKENNIFEKEGITAEDGAHEMDNSEVGEQYEDSEGGEFNLDENPDGEISVGEERCGNDTNNPVRDTYIKALSKYDDKHPNKKISQKNVSTDGGQEPSNSGHSDVFTTLEETSGGDAKLNKNDEANIKWIQNCDPQGPDILTEQGDFPKGKIITDYIEKEDRIDISTVDGDKTASDSVGCVNKLLTQSNKTPNKTDGKSHDRDVSHTQSFKDNNGYYEFGAEKIRCLDSPKCFDSESNDNEGLIGRGSTNNQSLPSYCKKKCNEKGSSVVDGTYSDIEVTEGSQRYTGKEKADNRPRLLGSASETLSTCENLHEDSPATYPIPSDGDSKTCMVPTNSNLFLATPESEKRQASDTSGSLQKRRKYFEFVESVLNSSGSWMVTPEKEVRIRSCGSQRCHSLSENTTYPNKNFKSGKLKGGSSDVRAVNNRHNFKVLAMDVGSELFDMSSGMSKPVGEYTVKDHKLDEAAICDSKTNINLSAKGTGCGGKAVFKVSNMIDGPDLDPKVGNNFTIDEIFDKAERSMKKAANQKYKELKEDINKSRVEETNVKSHQSIKSHKSDLGMKSLRLRTDLDEAMIELAPGGISNVPTVDVRRLLDISNTLEEEEKEKFNSQKEDIDPNKFLNVKPKQIATQVPELMTGGEGVEDEEEEDEEERKRMNLAEAFADDDVIDEFRRDKEEEIKESQPQDLDLTLPGWGSWGGCNIRKVTKRKRKRFIVKFPILNRKDNNRPNIIITERGNQKIRDHMVSDLPHPFTSVKDFEASVRAPLGSTWVPQLAQKKLILQPFVTKKGTVIEPIDDSQLLNKKKKK</sequence>
<comment type="similarity">
    <text evidence="2">Belongs to the UTP14 family.</text>
</comment>
<evidence type="ECO:0000313" key="6">
    <source>
        <dbReference type="EMBL" id="KAL1109912.1"/>
    </source>
</evidence>
<dbReference type="EMBL" id="JBFDAA010000123">
    <property type="protein sequence ID" value="KAL1109912.1"/>
    <property type="molecule type" value="Genomic_DNA"/>
</dbReference>
<dbReference type="GO" id="GO:0005730">
    <property type="term" value="C:nucleolus"/>
    <property type="evidence" value="ECO:0007669"/>
    <property type="project" value="UniProtKB-SubCell"/>
</dbReference>
<keyword evidence="7" id="KW-1185">Reference proteome</keyword>
<feature type="region of interest" description="Disordered" evidence="5">
    <location>
        <begin position="417"/>
        <end position="558"/>
    </location>
</feature>
<evidence type="ECO:0000256" key="5">
    <source>
        <dbReference type="SAM" id="MobiDB-lite"/>
    </source>
</evidence>